<gene>
    <name evidence="3" type="ORF">HNR65_003344</name>
</gene>
<proteinExistence type="predicted"/>
<organism evidence="3 4">
    <name type="scientific">Desulfosalsimonas propionicica</name>
    <dbReference type="NCBI Taxonomy" id="332175"/>
    <lineage>
        <taxon>Bacteria</taxon>
        <taxon>Pseudomonadati</taxon>
        <taxon>Thermodesulfobacteriota</taxon>
        <taxon>Desulfobacteria</taxon>
        <taxon>Desulfobacterales</taxon>
        <taxon>Desulfosalsimonadaceae</taxon>
        <taxon>Desulfosalsimonas</taxon>
    </lineage>
</organism>
<protein>
    <submittedName>
        <fullName evidence="3">Fatty-acyl-CoA synthase</fullName>
        <ecNumber evidence="3">6.2.1.-</ecNumber>
    </submittedName>
</protein>
<evidence type="ECO:0000313" key="3">
    <source>
        <dbReference type="EMBL" id="MBA2882988.1"/>
    </source>
</evidence>
<dbReference type="Pfam" id="PF13193">
    <property type="entry name" value="AMP-binding_C"/>
    <property type="match status" value="1"/>
</dbReference>
<keyword evidence="3" id="KW-0436">Ligase</keyword>
<dbReference type="InterPro" id="IPR025110">
    <property type="entry name" value="AMP-bd_C"/>
</dbReference>
<feature type="domain" description="AMP-dependent synthetase/ligase" evidence="1">
    <location>
        <begin position="35"/>
        <end position="420"/>
    </location>
</feature>
<dbReference type="GO" id="GO:0016878">
    <property type="term" value="F:acid-thiol ligase activity"/>
    <property type="evidence" value="ECO:0007669"/>
    <property type="project" value="UniProtKB-ARBA"/>
</dbReference>
<evidence type="ECO:0000259" key="1">
    <source>
        <dbReference type="Pfam" id="PF00501"/>
    </source>
</evidence>
<evidence type="ECO:0000313" key="4">
    <source>
        <dbReference type="Proteomes" id="UP000525298"/>
    </source>
</evidence>
<dbReference type="InterPro" id="IPR042099">
    <property type="entry name" value="ANL_N_sf"/>
</dbReference>
<accession>A0A7W0CC12</accession>
<dbReference type="EMBL" id="JACDUS010000014">
    <property type="protein sequence ID" value="MBA2882988.1"/>
    <property type="molecule type" value="Genomic_DNA"/>
</dbReference>
<dbReference type="Gene3D" id="3.30.300.30">
    <property type="match status" value="1"/>
</dbReference>
<dbReference type="NCBIfam" id="NF005714">
    <property type="entry name" value="PRK07529.1"/>
    <property type="match status" value="1"/>
</dbReference>
<comment type="caution">
    <text evidence="3">The sequence shown here is derived from an EMBL/GenBank/DDBJ whole genome shotgun (WGS) entry which is preliminary data.</text>
</comment>
<feature type="domain" description="AMP-binding enzyme C-terminal" evidence="2">
    <location>
        <begin position="471"/>
        <end position="546"/>
    </location>
</feature>
<dbReference type="Gene3D" id="3.40.50.12780">
    <property type="entry name" value="N-terminal domain of ligase-like"/>
    <property type="match status" value="1"/>
</dbReference>
<dbReference type="AlphaFoldDB" id="A0A7W0CC12"/>
<dbReference type="InterPro" id="IPR050237">
    <property type="entry name" value="ATP-dep_AMP-bd_enzyme"/>
</dbReference>
<dbReference type="SUPFAM" id="SSF56801">
    <property type="entry name" value="Acetyl-CoA synthetase-like"/>
    <property type="match status" value="1"/>
</dbReference>
<dbReference type="Proteomes" id="UP000525298">
    <property type="component" value="Unassembled WGS sequence"/>
</dbReference>
<dbReference type="RefSeq" id="WP_181552602.1">
    <property type="nucleotide sequence ID" value="NZ_JACDUS010000014.1"/>
</dbReference>
<dbReference type="EC" id="6.2.1.-" evidence="3"/>
<evidence type="ECO:0000259" key="2">
    <source>
        <dbReference type="Pfam" id="PF13193"/>
    </source>
</evidence>
<sequence length="625" mass="68895">MSHLGLIRGLKDIEEIEKVPWTDRIKEKNTVELIENGARTNPEATAISFLESGDSFESPMRIAFKDLMGRIRQTANMLYDLGIGPKDVVSYVLPNLPQTHYVLWGAEAAGIANPINPLLEPAAIRDICVSVQTRVLVCLGETEGNDIWEKVNAIRKEIPTLKFVVQVMGSTDKAENIIGFDEMLESYPSDQYIFTRPIKPEDIASIYHTGGTTGTPKLAMRTHCNEVIMAYDLRIMAGFNTGSTLLCGLPLFHCNGTIVTGLAPFAAGGQVVMLSPMGYRDPSIIKNFFKIVEKFQAESFSAVPTILSSLLELPIGDADISSLKYVICGAAPLSQELFRRIESRTGMKILEGYGLTEGAVASAFNPKDGERKVGSVGIRMPYQSVKIAILDENGNYIREGKCGEIGAVTIKGPNVFNGYLEESHNQGVWMPDGSFSTGDLGRIDEDGYLWLTGRKKELIIRGGHNIDPAAIEEPLFQMPNVRQVAAVGRPDPYAGEVPVAYVEMADGVDMDENQIMQWARENIGERAAVPKEVIIIPSMPLTPVGKIFKPALRWDATRRVYEKELKQLDGIAEILRIDVVEDNSHGIKVTISVEPAADHGMDTIKQRINELLSKYTVFYEIEKAS</sequence>
<dbReference type="PROSITE" id="PS00455">
    <property type="entry name" value="AMP_BINDING"/>
    <property type="match status" value="1"/>
</dbReference>
<reference evidence="3 4" key="1">
    <citation type="submission" date="2020-07" db="EMBL/GenBank/DDBJ databases">
        <title>Genomic Encyclopedia of Type Strains, Phase IV (KMG-IV): sequencing the most valuable type-strain genomes for metagenomic binning, comparative biology and taxonomic classification.</title>
        <authorList>
            <person name="Goeker M."/>
        </authorList>
    </citation>
    <scope>NUCLEOTIDE SEQUENCE [LARGE SCALE GENOMIC DNA]</scope>
    <source>
        <strain evidence="3 4">DSM 17721</strain>
    </source>
</reference>
<dbReference type="PANTHER" id="PTHR43767">
    <property type="entry name" value="LONG-CHAIN-FATTY-ACID--COA LIGASE"/>
    <property type="match status" value="1"/>
</dbReference>
<name>A0A7W0CC12_9BACT</name>
<keyword evidence="4" id="KW-1185">Reference proteome</keyword>
<dbReference type="PANTHER" id="PTHR43767:SF1">
    <property type="entry name" value="NONRIBOSOMAL PEPTIDE SYNTHASE PES1 (EUROFUNG)-RELATED"/>
    <property type="match status" value="1"/>
</dbReference>
<dbReference type="Pfam" id="PF00501">
    <property type="entry name" value="AMP-binding"/>
    <property type="match status" value="1"/>
</dbReference>
<dbReference type="InterPro" id="IPR045851">
    <property type="entry name" value="AMP-bd_C_sf"/>
</dbReference>
<dbReference type="InterPro" id="IPR000873">
    <property type="entry name" value="AMP-dep_synth/lig_dom"/>
</dbReference>
<dbReference type="InterPro" id="IPR020845">
    <property type="entry name" value="AMP-binding_CS"/>
</dbReference>